<protein>
    <submittedName>
        <fullName evidence="6">Uncharacterized protein</fullName>
    </submittedName>
</protein>
<feature type="region of interest" description="Disordered" evidence="5">
    <location>
        <begin position="112"/>
        <end position="146"/>
    </location>
</feature>
<dbReference type="OrthoDB" id="534063at2759"/>
<feature type="region of interest" description="Disordered" evidence="5">
    <location>
        <begin position="243"/>
        <end position="267"/>
    </location>
</feature>
<comment type="caution">
    <text evidence="6">The sequence shown here is derived from an EMBL/GenBank/DDBJ whole genome shotgun (WGS) entry which is preliminary data.</text>
</comment>
<dbReference type="EMBL" id="BNJQ01000007">
    <property type="protein sequence ID" value="GHP04254.1"/>
    <property type="molecule type" value="Genomic_DNA"/>
</dbReference>
<proteinExistence type="inferred from homology"/>
<feature type="region of interest" description="Disordered" evidence="5">
    <location>
        <begin position="1"/>
        <end position="86"/>
    </location>
</feature>
<feature type="compositionally biased region" description="Low complexity" evidence="5">
    <location>
        <begin position="75"/>
        <end position="86"/>
    </location>
</feature>
<keyword evidence="3" id="KW-0539">Nucleus</keyword>
<sequence length="585" mass="60753">MPEAPARGGSGSIGGAALPASAAASGSVQPSASHLPHKVKPRDASSRAARVRTFEDLHQDATNANPSTLGDVAKNAPPSTSSDAAAAASLPRALSLNLRAVHMTSFAAPAPATNTAHKRTKYADGASMQNNMDDEERRVTPSGRKNSADQLAASFPLDWIPSKRVAFVSGKPMPNGKPEERAALAVANACAPARWSGILGAADFTADDEASQLAKALTTFVYPDRPWPTTVLVALERSARQHSVSSARMADTPSPSTTPGSRGAGDEAAEAIAARLSAFTDATRSLLRLLETKQCPVFYAIAPELAVCFHMPGMFGTDAKGGGEAFGAVLSPTTRGLRAQLTSAGIAYVPMDSRASSSSAAAEPPAAFDEEDEAIDKALNGGDTLGALRDHRSAVYVQGLPAVSLLVDLLVGGAGAPANSLTPPVFRGAGTSAGGATTPDDVPTLHAPVPFANATWRSVPLTPESVAQSTRTLRLGGEGGTSVVPPWTTSAVFRVLERRAESEQASLSATLDPPDGAVRMLRFDIPSASRDWFSPPACDSTDARLAQNWRIPAAPRGVYRVTRVADQPKEADEDGKAAAYQVRWS</sequence>
<evidence type="ECO:0000313" key="6">
    <source>
        <dbReference type="EMBL" id="GHP04254.1"/>
    </source>
</evidence>
<dbReference type="GO" id="GO:0005634">
    <property type="term" value="C:nucleus"/>
    <property type="evidence" value="ECO:0007669"/>
    <property type="project" value="UniProtKB-SubCell"/>
</dbReference>
<dbReference type="InterPro" id="IPR024861">
    <property type="entry name" value="Donson"/>
</dbReference>
<evidence type="ECO:0000313" key="7">
    <source>
        <dbReference type="Proteomes" id="UP000660262"/>
    </source>
</evidence>
<reference evidence="6" key="1">
    <citation type="submission" date="2020-10" db="EMBL/GenBank/DDBJ databases">
        <title>Unveiling of a novel bifunctional photoreceptor, Dualchrome1, isolated from a cosmopolitan green alga.</title>
        <authorList>
            <person name="Suzuki S."/>
            <person name="Kawachi M."/>
        </authorList>
    </citation>
    <scope>NUCLEOTIDE SEQUENCE</scope>
    <source>
        <strain evidence="6">NIES 2893</strain>
    </source>
</reference>
<dbReference type="AlphaFoldDB" id="A0A830HAY0"/>
<evidence type="ECO:0000256" key="3">
    <source>
        <dbReference type="ARBA" id="ARBA00023242"/>
    </source>
</evidence>
<dbReference type="PANTHER" id="PTHR12972">
    <property type="entry name" value="DOWNSTREAM NEIGHBOR OF SON"/>
    <property type="match status" value="1"/>
</dbReference>
<keyword evidence="2" id="KW-0217">Developmental protein</keyword>
<comment type="subcellular location">
    <subcellularLocation>
        <location evidence="1">Nucleus</location>
    </subcellularLocation>
</comment>
<name>A0A830HAY0_9CHLO</name>
<organism evidence="6 7">
    <name type="scientific">Pycnococcus provasolii</name>
    <dbReference type="NCBI Taxonomy" id="41880"/>
    <lineage>
        <taxon>Eukaryota</taxon>
        <taxon>Viridiplantae</taxon>
        <taxon>Chlorophyta</taxon>
        <taxon>Pseudoscourfieldiophyceae</taxon>
        <taxon>Pseudoscourfieldiales</taxon>
        <taxon>Pycnococcaceae</taxon>
        <taxon>Pycnococcus</taxon>
    </lineage>
</organism>
<keyword evidence="7" id="KW-1185">Reference proteome</keyword>
<feature type="compositionally biased region" description="Low complexity" evidence="5">
    <location>
        <begin position="15"/>
        <end position="27"/>
    </location>
</feature>
<evidence type="ECO:0000256" key="2">
    <source>
        <dbReference type="ARBA" id="ARBA00022473"/>
    </source>
</evidence>
<comment type="similarity">
    <text evidence="4">Belongs to the DONSON family.</text>
</comment>
<gene>
    <name evidence="6" type="ORF">PPROV_000300800</name>
</gene>
<evidence type="ECO:0000256" key="4">
    <source>
        <dbReference type="ARBA" id="ARBA00025806"/>
    </source>
</evidence>
<dbReference type="GO" id="GO:0033260">
    <property type="term" value="P:nuclear DNA replication"/>
    <property type="evidence" value="ECO:0007669"/>
    <property type="project" value="TreeGrafter"/>
</dbReference>
<evidence type="ECO:0000256" key="5">
    <source>
        <dbReference type="SAM" id="MobiDB-lite"/>
    </source>
</evidence>
<dbReference type="Proteomes" id="UP000660262">
    <property type="component" value="Unassembled WGS sequence"/>
</dbReference>
<evidence type="ECO:0000256" key="1">
    <source>
        <dbReference type="ARBA" id="ARBA00004123"/>
    </source>
</evidence>
<dbReference type="PANTHER" id="PTHR12972:SF0">
    <property type="entry name" value="PROTEIN DOWNSTREAM NEIGHBOR OF SON"/>
    <property type="match status" value="1"/>
</dbReference>
<accession>A0A830HAY0</accession>